<reference evidence="2" key="1">
    <citation type="submission" date="2021-03" db="EMBL/GenBank/DDBJ databases">
        <title>Draft genome sequence of rust myrtle Austropuccinia psidii MF-1, a brazilian biotype.</title>
        <authorList>
            <person name="Quecine M.C."/>
            <person name="Pachon D.M.R."/>
            <person name="Bonatelli M.L."/>
            <person name="Correr F.H."/>
            <person name="Franceschini L.M."/>
            <person name="Leite T.F."/>
            <person name="Margarido G.R.A."/>
            <person name="Almeida C.A."/>
            <person name="Ferrarezi J.A."/>
            <person name="Labate C.A."/>
        </authorList>
    </citation>
    <scope>NUCLEOTIDE SEQUENCE</scope>
    <source>
        <strain evidence="2">MF-1</strain>
    </source>
</reference>
<proteinExistence type="predicted"/>
<evidence type="ECO:0000256" key="1">
    <source>
        <dbReference type="SAM" id="MobiDB-lite"/>
    </source>
</evidence>
<keyword evidence="3" id="KW-1185">Reference proteome</keyword>
<feature type="region of interest" description="Disordered" evidence="1">
    <location>
        <begin position="135"/>
        <end position="190"/>
    </location>
</feature>
<dbReference type="Proteomes" id="UP000765509">
    <property type="component" value="Unassembled WGS sequence"/>
</dbReference>
<gene>
    <name evidence="2" type="ORF">O181_054373</name>
</gene>
<dbReference type="AlphaFoldDB" id="A0A9Q3HRD0"/>
<evidence type="ECO:0000313" key="3">
    <source>
        <dbReference type="Proteomes" id="UP000765509"/>
    </source>
</evidence>
<organism evidence="2 3">
    <name type="scientific">Austropuccinia psidii MF-1</name>
    <dbReference type="NCBI Taxonomy" id="1389203"/>
    <lineage>
        <taxon>Eukaryota</taxon>
        <taxon>Fungi</taxon>
        <taxon>Dikarya</taxon>
        <taxon>Basidiomycota</taxon>
        <taxon>Pucciniomycotina</taxon>
        <taxon>Pucciniomycetes</taxon>
        <taxon>Pucciniales</taxon>
        <taxon>Sphaerophragmiaceae</taxon>
        <taxon>Austropuccinia</taxon>
    </lineage>
</organism>
<evidence type="ECO:0000313" key="2">
    <source>
        <dbReference type="EMBL" id="MBW0514658.1"/>
    </source>
</evidence>
<name>A0A9Q3HRD0_9BASI</name>
<accession>A0A9Q3HRD0</accession>
<protein>
    <submittedName>
        <fullName evidence="2">Uncharacterized protein</fullName>
    </submittedName>
</protein>
<comment type="caution">
    <text evidence="2">The sequence shown here is derived from an EMBL/GenBank/DDBJ whole genome shotgun (WGS) entry which is preliminary data.</text>
</comment>
<sequence length="218" mass="24677">MTSTRSGSNYSIQSNGSGTGYSSNKFKIQDCQPRGEVQIEDARNLTSSQRLASTFYTILESPEAEITDITVVISEKLSASSNGIYQSQYKNWFIAASGRTILEDESLVDKPKHFVRGPEEIVGPKELQQPVEAFQATTSKDPPQQVPKKGKQAPKRNQKGKQKAQGKAKPKWNKPYPHNHRIPKREKTAMDNVFNMERTLMEFRTKEDVRINQSFPKK</sequence>
<feature type="compositionally biased region" description="Basic residues" evidence="1">
    <location>
        <begin position="148"/>
        <end position="184"/>
    </location>
</feature>
<feature type="region of interest" description="Disordered" evidence="1">
    <location>
        <begin position="1"/>
        <end position="25"/>
    </location>
</feature>
<dbReference type="EMBL" id="AVOT02024150">
    <property type="protein sequence ID" value="MBW0514658.1"/>
    <property type="molecule type" value="Genomic_DNA"/>
</dbReference>